<dbReference type="PANTHER" id="PTHR32428:SF2">
    <property type="entry name" value="TARGET OF RAPAMYCIN COMPLEX 2 SUBUNIT BIT61-RELATED"/>
    <property type="match status" value="1"/>
</dbReference>
<evidence type="ECO:0000256" key="1">
    <source>
        <dbReference type="ARBA" id="ARBA00010453"/>
    </source>
</evidence>
<dbReference type="PANTHER" id="PTHR32428">
    <property type="entry name" value="TARGET OF RAPAMYCIN COMPLEX 2 SUBUNIT BIT61-RELATED"/>
    <property type="match status" value="1"/>
</dbReference>
<evidence type="ECO:0000313" key="2">
    <source>
        <dbReference type="EMBL" id="CAD7641172.1"/>
    </source>
</evidence>
<sequence>MPRSGTSIPNLSWNWKPLRKSVDITDTKDEDKVRIHRSNSQKRHICPLDEISADSYQTICLGNMSTSALRNPFYNTITTSQTQHWLRLEEAILELFERSGPVLLRAGTLIGIHEHVRHLLDSNIGSFVYDRYNSHMLKKGMTILRERLNSMPNIIDGLCDIWTQFYSNILPNLDSILFRVKAKCGLTVRQTTLIAFRDEVIFETSFEDKLKDLVNEKKAIPMDIKHMLLVLQSIYECYPPSKNKIHIELLTALTISPYMGYKGLYLEHDISSVAVPSREPHLNAKRKSIDLLSRSLSRPLTMQPKQLETLNELFASAIRKIN</sequence>
<comment type="similarity">
    <text evidence="1">Belongs to the PROTOR family.</text>
</comment>
<dbReference type="EMBL" id="CAJPVJ010000782">
    <property type="protein sequence ID" value="CAG2163382.1"/>
    <property type="molecule type" value="Genomic_DNA"/>
</dbReference>
<dbReference type="Proteomes" id="UP000728032">
    <property type="component" value="Unassembled WGS sequence"/>
</dbReference>
<protein>
    <submittedName>
        <fullName evidence="2">Uncharacterized protein</fullName>
    </submittedName>
</protein>
<evidence type="ECO:0000313" key="3">
    <source>
        <dbReference type="Proteomes" id="UP000728032"/>
    </source>
</evidence>
<name>A0A7R9LIR2_9ACAR</name>
<dbReference type="GO" id="GO:0038203">
    <property type="term" value="P:TORC2 signaling"/>
    <property type="evidence" value="ECO:0007669"/>
    <property type="project" value="TreeGrafter"/>
</dbReference>
<reference evidence="2" key="1">
    <citation type="submission" date="2020-11" db="EMBL/GenBank/DDBJ databases">
        <authorList>
            <person name="Tran Van P."/>
        </authorList>
    </citation>
    <scope>NUCLEOTIDE SEQUENCE</scope>
</reference>
<dbReference type="GO" id="GO:0031932">
    <property type="term" value="C:TORC2 complex"/>
    <property type="evidence" value="ECO:0007669"/>
    <property type="project" value="TreeGrafter"/>
</dbReference>
<proteinExistence type="inferred from homology"/>
<dbReference type="EMBL" id="OC915607">
    <property type="protein sequence ID" value="CAD7641172.1"/>
    <property type="molecule type" value="Genomic_DNA"/>
</dbReference>
<organism evidence="2">
    <name type="scientific">Oppiella nova</name>
    <dbReference type="NCBI Taxonomy" id="334625"/>
    <lineage>
        <taxon>Eukaryota</taxon>
        <taxon>Metazoa</taxon>
        <taxon>Ecdysozoa</taxon>
        <taxon>Arthropoda</taxon>
        <taxon>Chelicerata</taxon>
        <taxon>Arachnida</taxon>
        <taxon>Acari</taxon>
        <taxon>Acariformes</taxon>
        <taxon>Sarcoptiformes</taxon>
        <taxon>Oribatida</taxon>
        <taxon>Brachypylina</taxon>
        <taxon>Oppioidea</taxon>
        <taxon>Oppiidae</taxon>
        <taxon>Oppiella</taxon>
    </lineage>
</organism>
<dbReference type="OrthoDB" id="6494801at2759"/>
<dbReference type="InterPro" id="IPR013745">
    <property type="entry name" value="Bit61/PRR5"/>
</dbReference>
<gene>
    <name evidence="2" type="ORF">ONB1V03_LOCUS2958</name>
</gene>
<keyword evidence="3" id="KW-1185">Reference proteome</keyword>
<dbReference type="AlphaFoldDB" id="A0A7R9LIR2"/>
<accession>A0A7R9LIR2</accession>